<dbReference type="PANTHER" id="PTHR10668:SF105">
    <property type="entry name" value="DEHYDROGENASE-RELATED"/>
    <property type="match status" value="1"/>
</dbReference>
<reference evidence="5 6" key="1">
    <citation type="submission" date="2018-07" db="EMBL/GenBank/DDBJ databases">
        <authorList>
            <person name="Quirk P.G."/>
            <person name="Krulwich T.A."/>
        </authorList>
    </citation>
    <scope>NUCLEOTIDE SEQUENCE [LARGE SCALE GENOMIC DNA]</scope>
    <source>
        <strain evidence="5 6">CC-BB4</strain>
    </source>
</reference>
<dbReference type="Proteomes" id="UP000254889">
    <property type="component" value="Chromosome"/>
</dbReference>
<dbReference type="SUPFAM" id="SSF51905">
    <property type="entry name" value="FAD/NAD(P)-binding domain"/>
    <property type="match status" value="1"/>
</dbReference>
<accession>A0A345ZSN4</accession>
<keyword evidence="6" id="KW-1185">Reference proteome</keyword>
<dbReference type="OrthoDB" id="9774675at2"/>
<dbReference type="RefSeq" id="WP_115689091.1">
    <property type="nucleotide sequence ID" value="NZ_CP031417.1"/>
</dbReference>
<dbReference type="AlphaFoldDB" id="A0A345ZSN4"/>
<comment type="function">
    <text evidence="1">Probable oxidoreductase that may play a role as regulator of mitochondrial function.</text>
</comment>
<evidence type="ECO:0000256" key="1">
    <source>
        <dbReference type="ARBA" id="ARBA00037217"/>
    </source>
</evidence>
<evidence type="ECO:0000259" key="4">
    <source>
        <dbReference type="Pfam" id="PF01593"/>
    </source>
</evidence>
<evidence type="ECO:0000256" key="3">
    <source>
        <dbReference type="ARBA" id="ARBA00040298"/>
    </source>
</evidence>
<comment type="subunit">
    <text evidence="2">Interacts with COX5B; this interaction may contribute to localize PYROXD2 to the inner face of the inner mitochondrial membrane.</text>
</comment>
<evidence type="ECO:0000313" key="5">
    <source>
        <dbReference type="EMBL" id="AXK79931.1"/>
    </source>
</evidence>
<dbReference type="Gene3D" id="3.50.50.60">
    <property type="entry name" value="FAD/NAD(P)-binding domain"/>
    <property type="match status" value="2"/>
</dbReference>
<dbReference type="GO" id="GO:0016491">
    <property type="term" value="F:oxidoreductase activity"/>
    <property type="evidence" value="ECO:0007669"/>
    <property type="project" value="InterPro"/>
</dbReference>
<dbReference type="KEGG" id="ptaw:DW352_04995"/>
<evidence type="ECO:0000256" key="2">
    <source>
        <dbReference type="ARBA" id="ARBA00038825"/>
    </source>
</evidence>
<dbReference type="PANTHER" id="PTHR10668">
    <property type="entry name" value="PHYTOENE DEHYDROGENASE"/>
    <property type="match status" value="1"/>
</dbReference>
<dbReference type="Pfam" id="PF01593">
    <property type="entry name" value="Amino_oxidase"/>
    <property type="match status" value="1"/>
</dbReference>
<dbReference type="InterPro" id="IPR002937">
    <property type="entry name" value="Amino_oxidase"/>
</dbReference>
<protein>
    <recommendedName>
        <fullName evidence="3">Pyridine nucleotide-disulfide oxidoreductase domain-containing protein 2</fullName>
    </recommendedName>
</protein>
<dbReference type="EMBL" id="CP031417">
    <property type="protein sequence ID" value="AXK79931.1"/>
    <property type="molecule type" value="Genomic_DNA"/>
</dbReference>
<gene>
    <name evidence="5" type="ORF">DW352_04995</name>
</gene>
<proteinExistence type="predicted"/>
<name>A0A345ZSN4_9HYPH</name>
<organism evidence="5 6">
    <name type="scientific">Pseudolabrys taiwanensis</name>
    <dbReference type="NCBI Taxonomy" id="331696"/>
    <lineage>
        <taxon>Bacteria</taxon>
        <taxon>Pseudomonadati</taxon>
        <taxon>Pseudomonadota</taxon>
        <taxon>Alphaproteobacteria</taxon>
        <taxon>Hyphomicrobiales</taxon>
        <taxon>Xanthobacteraceae</taxon>
        <taxon>Pseudolabrys</taxon>
    </lineage>
</organism>
<sequence>MTTYDAIVVGAGHNGLAAAVHLAAKGWKVAVVEQAKEAGGAVKTREVTLPGFKHDLFATNLSMFAGSPFFAAYKDTLIENGLGLVGATDTFSSAFADGTWLGVSTDLETTAKRIAALSPRDAEAWCKMFADFAQDAPHIFALLGAPMPSWGSVKALWGVYRAKRMAGIGALARLVLSSPRDFLDAHFENEKLKVMMASWGLHLDFGPDVAGGALFPYLESMANQSFGMALGQGGAATVVNALVSTLTSLGGELHLGRAVERIETSGGRATSVRLSGGEVFSAKRAIIANAHPKLVFGRLLAADTERTAFDAKVAAFRAGPGTMMIHLALSSLPDWKAGKQLKKFAYVHLAPSFEAMASAYTEACSGLLPREPVLVVGQPTAIDPSRAPEGNHVLWVQVRVLPAAIRGDAAGEIGATHWDEAKELYAARVLALLESYAPGLSGKILGGAVFSPLDIERENPNLIGGDNLSGSHHLDQNFVFRPVFGWSRYKTPVDGLYLCGASTWPGAGVGAGSGFMVAKMLAG</sequence>
<dbReference type="InterPro" id="IPR036188">
    <property type="entry name" value="FAD/NAD-bd_sf"/>
</dbReference>
<feature type="domain" description="Amine oxidase" evidence="4">
    <location>
        <begin position="15"/>
        <end position="294"/>
    </location>
</feature>
<evidence type="ECO:0000313" key="6">
    <source>
        <dbReference type="Proteomes" id="UP000254889"/>
    </source>
</evidence>
<dbReference type="Gene3D" id="3.90.660.50">
    <property type="match status" value="1"/>
</dbReference>